<reference evidence="1 2" key="1">
    <citation type="submission" date="2018-02" db="EMBL/GenBank/DDBJ databases">
        <title>Complete genome sequencing of Faecalibacterium prausnitzii strains isolated from the human gut.</title>
        <authorList>
            <person name="Fitzgerald B.C."/>
            <person name="Shkoporov A.N."/>
            <person name="Ross P.R."/>
            <person name="Hill C."/>
        </authorList>
    </citation>
    <scope>NUCLEOTIDE SEQUENCE [LARGE SCALE GENOMIC DNA]</scope>
    <source>
        <strain evidence="1 2">APC942/8-14-2</strain>
    </source>
</reference>
<accession>A0A329TEV2</accession>
<protein>
    <submittedName>
        <fullName evidence="1">Uncharacterized protein</fullName>
    </submittedName>
</protein>
<organism evidence="1 2">
    <name type="scientific">Faecalibacterium prausnitzii</name>
    <dbReference type="NCBI Taxonomy" id="853"/>
    <lineage>
        <taxon>Bacteria</taxon>
        <taxon>Bacillati</taxon>
        <taxon>Bacillota</taxon>
        <taxon>Clostridia</taxon>
        <taxon>Eubacteriales</taxon>
        <taxon>Oscillospiraceae</taxon>
        <taxon>Faecalibacterium</taxon>
    </lineage>
</organism>
<dbReference type="EMBL" id="PRKZ01000009">
    <property type="protein sequence ID" value="RAW48377.1"/>
    <property type="molecule type" value="Genomic_DNA"/>
</dbReference>
<gene>
    <name evidence="1" type="ORF">C4N25_11440</name>
</gene>
<dbReference type="Proteomes" id="UP000251634">
    <property type="component" value="Unassembled WGS sequence"/>
</dbReference>
<comment type="caution">
    <text evidence="1">The sequence shown here is derived from an EMBL/GenBank/DDBJ whole genome shotgun (WGS) entry which is preliminary data.</text>
</comment>
<name>A0A329TEV2_9FIRM</name>
<proteinExistence type="predicted"/>
<evidence type="ECO:0000313" key="1">
    <source>
        <dbReference type="EMBL" id="RAW48377.1"/>
    </source>
</evidence>
<dbReference type="AlphaFoldDB" id="A0A329TEV2"/>
<evidence type="ECO:0000313" key="2">
    <source>
        <dbReference type="Proteomes" id="UP000251634"/>
    </source>
</evidence>
<sequence>MMFNLVSLLFSDDIGESCPKSGGHFLSIYIELVVVTVVGSGELVENSGMSWRDAGVSVSTGL</sequence>